<dbReference type="InterPro" id="IPR018488">
    <property type="entry name" value="cNMP-bd_CS"/>
</dbReference>
<reference evidence="4 5" key="1">
    <citation type="submission" date="2023-09" db="EMBL/GenBank/DDBJ databases">
        <title>Pangenome analysis of Batrachochytrium dendrobatidis and related Chytrids.</title>
        <authorList>
            <person name="Yacoub M.N."/>
            <person name="Stajich J.E."/>
            <person name="James T.Y."/>
        </authorList>
    </citation>
    <scope>NUCLEOTIDE SEQUENCE [LARGE SCALE GENOMIC DNA]</scope>
    <source>
        <strain evidence="4 5">JEL0888</strain>
    </source>
</reference>
<sequence>MRTLLRRLVTRDIYAQPRRLAATAGISRSLLAISTVSRSAIHPHSLFSQVWASLIFAVRVAMSFLLPLSLGFGELENILRVITIPFCIFSIVDMAIVSHTGLILERRIEMDASRLVRTYALSPLGLWFDLATCLPWVFLIDTWTPHHHGDVESAQPAHRVWRMLCLVHVLPCIKQGMSDRISLVSENVKRLVRLYNIPSTAVSLSSVVAIMFMYWHWAACAVSLLKELGTIPFTNEHEPLIDRYTIGFYSSAAEMLAAGFGAEEPTVTADRWLKVCNMLISALFSAVFVGNISSFIIGLDSTGRMFNQKLEEVSQYISYKGFGGDIKRRLLEYYRFKYSQGKFFDEKQILAELNHPLRQDICMQECQSLILKVPFFKDADHFFITQVVMILHVTHYMPGDYVIEEGNIGDNMFFIASGTLEVIVGGTARAKLSPGLFFGEIALLYGRMRRTASVRAVTNCILYSLSRPDLNTVLECNPKMADKMRKVAEERLAADAKFRPLASHTSQLNVAGPNSPWMSQSSNFGATSTASETPVSDMAPPLPSQGLLGRQGVGAAGVPQIIVASVDSVGSGGRSDPGSGRGRAADAADPQ</sequence>
<dbReference type="CDD" id="cd00038">
    <property type="entry name" value="CAP_ED"/>
    <property type="match status" value="1"/>
</dbReference>
<dbReference type="EMBL" id="JADGIZ020000077">
    <property type="protein sequence ID" value="KAL2912093.1"/>
    <property type="molecule type" value="Genomic_DNA"/>
</dbReference>
<dbReference type="Gene3D" id="2.60.120.10">
    <property type="entry name" value="Jelly Rolls"/>
    <property type="match status" value="1"/>
</dbReference>
<feature type="region of interest" description="Disordered" evidence="1">
    <location>
        <begin position="505"/>
        <end position="551"/>
    </location>
</feature>
<feature type="transmembrane region" description="Helical" evidence="2">
    <location>
        <begin position="197"/>
        <end position="217"/>
    </location>
</feature>
<dbReference type="Gene3D" id="1.10.287.630">
    <property type="entry name" value="Helix hairpin bin"/>
    <property type="match status" value="1"/>
</dbReference>
<feature type="region of interest" description="Disordered" evidence="1">
    <location>
        <begin position="566"/>
        <end position="591"/>
    </location>
</feature>
<keyword evidence="2" id="KW-0812">Transmembrane</keyword>
<keyword evidence="2" id="KW-0472">Membrane</keyword>
<feature type="domain" description="Cyclic nucleotide-binding" evidence="3">
    <location>
        <begin position="375"/>
        <end position="474"/>
    </location>
</feature>
<feature type="transmembrane region" description="Helical" evidence="2">
    <location>
        <begin position="46"/>
        <end position="66"/>
    </location>
</feature>
<evidence type="ECO:0000256" key="2">
    <source>
        <dbReference type="SAM" id="Phobius"/>
    </source>
</evidence>
<organism evidence="4 5">
    <name type="scientific">Polyrhizophydium stewartii</name>
    <dbReference type="NCBI Taxonomy" id="2732419"/>
    <lineage>
        <taxon>Eukaryota</taxon>
        <taxon>Fungi</taxon>
        <taxon>Fungi incertae sedis</taxon>
        <taxon>Chytridiomycota</taxon>
        <taxon>Chytridiomycota incertae sedis</taxon>
        <taxon>Chytridiomycetes</taxon>
        <taxon>Rhizophydiales</taxon>
        <taxon>Rhizophydiales incertae sedis</taxon>
        <taxon>Polyrhizophydium</taxon>
    </lineage>
</organism>
<dbReference type="PROSITE" id="PS00888">
    <property type="entry name" value="CNMP_BINDING_1"/>
    <property type="match status" value="1"/>
</dbReference>
<accession>A0ABR4MXZ2</accession>
<dbReference type="PROSITE" id="PS00889">
    <property type="entry name" value="CNMP_BINDING_2"/>
    <property type="match status" value="1"/>
</dbReference>
<protein>
    <recommendedName>
        <fullName evidence="3">Cyclic nucleotide-binding domain-containing protein</fullName>
    </recommendedName>
</protein>
<feature type="transmembrane region" description="Helical" evidence="2">
    <location>
        <begin position="78"/>
        <end position="97"/>
    </location>
</feature>
<feature type="compositionally biased region" description="Gly residues" evidence="1">
    <location>
        <begin position="570"/>
        <end position="581"/>
    </location>
</feature>
<dbReference type="InterPro" id="IPR051413">
    <property type="entry name" value="K/Na_HCN_channel"/>
</dbReference>
<dbReference type="SMART" id="SM00100">
    <property type="entry name" value="cNMP"/>
    <property type="match status" value="1"/>
</dbReference>
<dbReference type="PROSITE" id="PS50042">
    <property type="entry name" value="CNMP_BINDING_3"/>
    <property type="match status" value="1"/>
</dbReference>
<dbReference type="PANTHER" id="PTHR45689">
    <property type="entry name" value="I[[H]] CHANNEL, ISOFORM E"/>
    <property type="match status" value="1"/>
</dbReference>
<name>A0ABR4MXZ2_9FUNG</name>
<dbReference type="InterPro" id="IPR000595">
    <property type="entry name" value="cNMP-bd_dom"/>
</dbReference>
<keyword evidence="5" id="KW-1185">Reference proteome</keyword>
<evidence type="ECO:0000259" key="3">
    <source>
        <dbReference type="PROSITE" id="PS50042"/>
    </source>
</evidence>
<dbReference type="PRINTS" id="PR00103">
    <property type="entry name" value="CAMPKINASE"/>
</dbReference>
<dbReference type="SUPFAM" id="SSF81324">
    <property type="entry name" value="Voltage-gated potassium channels"/>
    <property type="match status" value="1"/>
</dbReference>
<dbReference type="InterPro" id="IPR014710">
    <property type="entry name" value="RmlC-like_jellyroll"/>
</dbReference>
<evidence type="ECO:0000313" key="5">
    <source>
        <dbReference type="Proteomes" id="UP001527925"/>
    </source>
</evidence>
<dbReference type="Pfam" id="PF00027">
    <property type="entry name" value="cNMP_binding"/>
    <property type="match status" value="1"/>
</dbReference>
<dbReference type="SUPFAM" id="SSF51206">
    <property type="entry name" value="cAMP-binding domain-like"/>
    <property type="match status" value="1"/>
</dbReference>
<feature type="compositionally biased region" description="Polar residues" evidence="1">
    <location>
        <begin position="516"/>
        <end position="534"/>
    </location>
</feature>
<evidence type="ECO:0000256" key="1">
    <source>
        <dbReference type="SAM" id="MobiDB-lite"/>
    </source>
</evidence>
<keyword evidence="2" id="KW-1133">Transmembrane helix</keyword>
<evidence type="ECO:0000313" key="4">
    <source>
        <dbReference type="EMBL" id="KAL2912093.1"/>
    </source>
</evidence>
<dbReference type="Gene3D" id="1.10.287.70">
    <property type="match status" value="1"/>
</dbReference>
<dbReference type="InterPro" id="IPR018490">
    <property type="entry name" value="cNMP-bd_dom_sf"/>
</dbReference>
<gene>
    <name evidence="4" type="ORF">HK105_208446</name>
</gene>
<proteinExistence type="predicted"/>
<comment type="caution">
    <text evidence="4">The sequence shown here is derived from an EMBL/GenBank/DDBJ whole genome shotgun (WGS) entry which is preliminary data.</text>
</comment>
<feature type="transmembrane region" description="Helical" evidence="2">
    <location>
        <begin position="278"/>
        <end position="299"/>
    </location>
</feature>
<dbReference type="PANTHER" id="PTHR45689:SF5">
    <property type="entry name" value="I[[H]] CHANNEL, ISOFORM E"/>
    <property type="match status" value="1"/>
</dbReference>
<dbReference type="Proteomes" id="UP001527925">
    <property type="component" value="Unassembled WGS sequence"/>
</dbReference>